<evidence type="ECO:0000313" key="9">
    <source>
        <dbReference type="WBParaSite" id="DME_0000057001-mRNA-1"/>
    </source>
</evidence>
<reference evidence="6 8" key="2">
    <citation type="submission" date="2018-11" db="EMBL/GenBank/DDBJ databases">
        <authorList>
            <consortium name="Pathogen Informatics"/>
        </authorList>
    </citation>
    <scope>NUCLEOTIDE SEQUENCE [LARGE SCALE GENOMIC DNA]</scope>
</reference>
<dbReference type="PIRSF" id="PIRSF000779">
    <property type="entry name" value="RNA_pol_Rpb8"/>
    <property type="match status" value="1"/>
</dbReference>
<dbReference type="InterPro" id="IPR012340">
    <property type="entry name" value="NA-bd_OB-fold"/>
</dbReference>
<accession>A0A158Q2P3</accession>
<dbReference type="SUPFAM" id="SSF50249">
    <property type="entry name" value="Nucleic acid-binding proteins"/>
    <property type="match status" value="1"/>
</dbReference>
<evidence type="ECO:0000313" key="6">
    <source>
        <dbReference type="EMBL" id="VDN54957.1"/>
    </source>
</evidence>
<dbReference type="GO" id="GO:0005736">
    <property type="term" value="C:RNA polymerase I complex"/>
    <property type="evidence" value="ECO:0007669"/>
    <property type="project" value="TreeGrafter"/>
</dbReference>
<keyword evidence="3 5" id="KW-0539">Nucleus</keyword>
<name>A0A158Q2P3_DRAME</name>
<dbReference type="AlphaFoldDB" id="A0A158Q2P3"/>
<dbReference type="PANTHER" id="PTHR10917">
    <property type="entry name" value="DNA-DIRECTED RNA POLYMERASES I, II, AND III SUBUNIT RPABC3"/>
    <property type="match status" value="1"/>
</dbReference>
<dbReference type="GO" id="GO:0006351">
    <property type="term" value="P:DNA-templated transcription"/>
    <property type="evidence" value="ECO:0007669"/>
    <property type="project" value="UniProtKB-UniRule"/>
</dbReference>
<comment type="function">
    <text evidence="4 5">DNA-dependent RNA polymerase catalyzes the transcription of DNA into RNA using the four ribonucleoside triphosphates as substrates. Common component of RNA polymerases I, II and III which synthesize ribosomal RNA precursors, mRNA precursors and many functional non-coding RNAs, and small RNAs, such as 5S rRNA and tRNAs, respectively.</text>
</comment>
<dbReference type="Proteomes" id="UP000274756">
    <property type="component" value="Unassembled WGS sequence"/>
</dbReference>
<comment type="subcellular location">
    <subcellularLocation>
        <location evidence="1">Nucleus</location>
    </subcellularLocation>
</comment>
<dbReference type="Gene3D" id="2.40.50.140">
    <property type="entry name" value="Nucleic acid-binding proteins"/>
    <property type="match status" value="1"/>
</dbReference>
<evidence type="ECO:0000256" key="3">
    <source>
        <dbReference type="ARBA" id="ARBA00023242"/>
    </source>
</evidence>
<reference evidence="9" key="1">
    <citation type="submission" date="2016-04" db="UniProtKB">
        <authorList>
            <consortium name="WormBaseParasite"/>
        </authorList>
    </citation>
    <scope>IDENTIFICATION</scope>
</reference>
<dbReference type="Proteomes" id="UP000038040">
    <property type="component" value="Unplaced"/>
</dbReference>
<gene>
    <name evidence="6" type="ORF">DME_LOCUS4930</name>
</gene>
<evidence type="ECO:0000256" key="5">
    <source>
        <dbReference type="PIRNR" id="PIRNR000779"/>
    </source>
</evidence>
<evidence type="ECO:0000256" key="4">
    <source>
        <dbReference type="ARBA" id="ARBA00044496"/>
    </source>
</evidence>
<dbReference type="PANTHER" id="PTHR10917:SF0">
    <property type="entry name" value="DNA-DIRECTED RNA POLYMERASES I, II, AND III SUBUNIT RPABC3"/>
    <property type="match status" value="1"/>
</dbReference>
<dbReference type="Pfam" id="PF03870">
    <property type="entry name" value="RNA_pol_Rpb8"/>
    <property type="match status" value="1"/>
</dbReference>
<dbReference type="STRING" id="318479.A0A158Q2P3"/>
<protein>
    <recommendedName>
        <fullName evidence="5">DNA-directed RNA polymerases I, II, and III subunit RPABC3</fullName>
    </recommendedName>
</protein>
<comment type="similarity">
    <text evidence="2 5">Belongs to the eukaryotic RPB8 RNA polymerase subunit family.</text>
</comment>
<dbReference type="GO" id="GO:0005666">
    <property type="term" value="C:RNA polymerase III complex"/>
    <property type="evidence" value="ECO:0007669"/>
    <property type="project" value="TreeGrafter"/>
</dbReference>
<dbReference type="InterPro" id="IPR005570">
    <property type="entry name" value="RPABC3"/>
</dbReference>
<sequence length="129" mass="14754">MSTGILFDDMFLVKDVDPDGKKFDRVSSYPMQLNDKFRLLLTTTLRDDGLPDEREYDSQAHYPRLDPFEYAMFGKVYRIEGDDSSSESNTLAAYASFGGLLMRLKGDANNLHGFDLDSNIYLLMKKVVF</sequence>
<dbReference type="GO" id="GO:0005665">
    <property type="term" value="C:RNA polymerase II, core complex"/>
    <property type="evidence" value="ECO:0007669"/>
    <property type="project" value="UniProtKB-UniRule"/>
</dbReference>
<dbReference type="GO" id="GO:0003899">
    <property type="term" value="F:DNA-directed RNA polymerase activity"/>
    <property type="evidence" value="ECO:0007669"/>
    <property type="project" value="UniProtKB-UniRule"/>
</dbReference>
<evidence type="ECO:0000256" key="1">
    <source>
        <dbReference type="ARBA" id="ARBA00004123"/>
    </source>
</evidence>
<evidence type="ECO:0000313" key="8">
    <source>
        <dbReference type="Proteomes" id="UP000274756"/>
    </source>
</evidence>
<evidence type="ECO:0000313" key="7">
    <source>
        <dbReference type="Proteomes" id="UP000038040"/>
    </source>
</evidence>
<dbReference type="OrthoDB" id="10249565at2759"/>
<dbReference type="SMART" id="SM00658">
    <property type="entry name" value="RPOL8c"/>
    <property type="match status" value="1"/>
</dbReference>
<keyword evidence="8" id="KW-1185">Reference proteome</keyword>
<evidence type="ECO:0000256" key="2">
    <source>
        <dbReference type="ARBA" id="ARBA00008912"/>
    </source>
</evidence>
<dbReference type="WBParaSite" id="DME_0000057001-mRNA-1">
    <property type="protein sequence ID" value="DME_0000057001-mRNA-1"/>
    <property type="gene ID" value="DME_0000057001"/>
</dbReference>
<organism evidence="7 9">
    <name type="scientific">Dracunculus medinensis</name>
    <name type="common">Guinea worm</name>
    <dbReference type="NCBI Taxonomy" id="318479"/>
    <lineage>
        <taxon>Eukaryota</taxon>
        <taxon>Metazoa</taxon>
        <taxon>Ecdysozoa</taxon>
        <taxon>Nematoda</taxon>
        <taxon>Chromadorea</taxon>
        <taxon>Rhabditida</taxon>
        <taxon>Spirurina</taxon>
        <taxon>Dracunculoidea</taxon>
        <taxon>Dracunculidae</taxon>
        <taxon>Dracunculus</taxon>
    </lineage>
</organism>
<proteinExistence type="inferred from homology"/>
<dbReference type="EMBL" id="UYYG01001151">
    <property type="protein sequence ID" value="VDN54957.1"/>
    <property type="molecule type" value="Genomic_DNA"/>
</dbReference>